<dbReference type="FunFam" id="2.60.120.260:FF:000016">
    <property type="entry name" value="Contactin-associated protein-like 4 isoform 1"/>
    <property type="match status" value="2"/>
</dbReference>
<dbReference type="InterPro" id="IPR003609">
    <property type="entry name" value="Pan_app"/>
</dbReference>
<dbReference type="STRING" id="50429.A0A2B4SM39"/>
<dbReference type="CDD" id="cd00054">
    <property type="entry name" value="EGF_CA"/>
    <property type="match status" value="1"/>
</dbReference>
<dbReference type="InterPro" id="IPR008979">
    <property type="entry name" value="Galactose-bd-like_sf"/>
</dbReference>
<evidence type="ECO:0000259" key="2">
    <source>
        <dbReference type="PROSITE" id="PS50022"/>
    </source>
</evidence>
<dbReference type="Pfam" id="PF00754">
    <property type="entry name" value="F5_F8_type_C"/>
    <property type="match status" value="3"/>
</dbReference>
<feature type="domain" description="F5/8 type C" evidence="2">
    <location>
        <begin position="522"/>
        <end position="621"/>
    </location>
</feature>
<dbReference type="Pfam" id="PF00024">
    <property type="entry name" value="PAN_1"/>
    <property type="match status" value="1"/>
</dbReference>
<dbReference type="SMART" id="SM00231">
    <property type="entry name" value="FA58C"/>
    <property type="match status" value="2"/>
</dbReference>
<dbReference type="SUPFAM" id="SSF49785">
    <property type="entry name" value="Galactose-binding domain-like"/>
    <property type="match status" value="3"/>
</dbReference>
<accession>A0A2B4SM39</accession>
<dbReference type="OrthoDB" id="10028859at2759"/>
<dbReference type="PROSITE" id="PS01286">
    <property type="entry name" value="FA58C_2"/>
    <property type="match status" value="2"/>
</dbReference>
<dbReference type="Gene3D" id="3.50.4.10">
    <property type="entry name" value="Hepatocyte Growth Factor"/>
    <property type="match status" value="1"/>
</dbReference>
<dbReference type="CDD" id="cd00057">
    <property type="entry name" value="FA58C"/>
    <property type="match status" value="2"/>
</dbReference>
<dbReference type="Proteomes" id="UP000225706">
    <property type="component" value="Unassembled WGS sequence"/>
</dbReference>
<dbReference type="PROSITE" id="PS01285">
    <property type="entry name" value="FA58C_1"/>
    <property type="match status" value="1"/>
</dbReference>
<dbReference type="PANTHER" id="PTHR24543">
    <property type="entry name" value="MULTICOPPER OXIDASE-RELATED"/>
    <property type="match status" value="1"/>
</dbReference>
<evidence type="ECO:0000313" key="4">
    <source>
        <dbReference type="EMBL" id="PFX30179.1"/>
    </source>
</evidence>
<feature type="domain" description="F5/8 type C" evidence="2">
    <location>
        <begin position="235"/>
        <end position="387"/>
    </location>
</feature>
<feature type="domain" description="F5/8 type C" evidence="2">
    <location>
        <begin position="80"/>
        <end position="232"/>
    </location>
</feature>
<dbReference type="SUPFAM" id="SSF57414">
    <property type="entry name" value="Hairpin loop containing domain-like"/>
    <property type="match status" value="1"/>
</dbReference>
<feature type="region of interest" description="Disordered" evidence="1">
    <location>
        <begin position="1"/>
        <end position="25"/>
    </location>
</feature>
<evidence type="ECO:0000259" key="3">
    <source>
        <dbReference type="PROSITE" id="PS50948"/>
    </source>
</evidence>
<evidence type="ECO:0000256" key="1">
    <source>
        <dbReference type="SAM" id="MobiDB-lite"/>
    </source>
</evidence>
<evidence type="ECO:0000313" key="5">
    <source>
        <dbReference type="Proteomes" id="UP000225706"/>
    </source>
</evidence>
<dbReference type="AlphaFoldDB" id="A0A2B4SM39"/>
<keyword evidence="5" id="KW-1185">Reference proteome</keyword>
<dbReference type="PROSITE" id="PS50948">
    <property type="entry name" value="PAN"/>
    <property type="match status" value="1"/>
</dbReference>
<sequence length="657" mass="74073">MQGEIRRHTTAFKGRSSHVDNHNEGNSVASSSSCPQCSNSCCRNRQCLNGGTCQENCQENGKRFICDCSGFIGQICEQECQDALGMENRAITDGQISASSRWSHRHDASNARLHNRASADGDGIWEPATKNTNQWLQIDLVTQHSVTRVATQGRDDRSHWVTKYQLQYSNDGSTFQYHRERGKHINKEFSGNRDASSVVSNYLIPPITARYIRFRPLAWHWQIAMRVELYGCHDCNRTLGMESRAILDGQISASSQYSIYHGAIYARLHNEAVQNVHNEAWEPSTTDANQWLQIDLVTQYGVTRVATQGRYQLTHWVTKYNLLYGNDGSTLQYYRERGQNITEFSGNTDGTTVVSHDLIPPIAARYIRFQPLAWHWHIAMRVELYGCRGGSPLNDKSITCVTSQGNMVFLPLPLHNPIFIVAGFIIPFTTGSCVTGKCLVSFNFTIGRNVVDGHALLGHVFANVSVTGVMDCHRACQSNCRCLSFNFLTHSSQDNCQLNEENRHLKPGALIPMEGFQAFIYNSEDALGMESGAISDAQLSASTELVPEKGAKYRRLQSKWNGVSGGGWIANVSDTSQWLQIDLLDQHTHVITKIATQGRNYYDNRRVTKYQLQYSDVGVTFFYYREKGQATDKIAERDMDYQKGTCTKIVRGFTWLL</sequence>
<feature type="domain" description="Apple" evidence="3">
    <location>
        <begin position="433"/>
        <end position="523"/>
    </location>
</feature>
<organism evidence="4 5">
    <name type="scientific">Stylophora pistillata</name>
    <name type="common">Smooth cauliflower coral</name>
    <dbReference type="NCBI Taxonomy" id="50429"/>
    <lineage>
        <taxon>Eukaryota</taxon>
        <taxon>Metazoa</taxon>
        <taxon>Cnidaria</taxon>
        <taxon>Anthozoa</taxon>
        <taxon>Hexacorallia</taxon>
        <taxon>Scleractinia</taxon>
        <taxon>Astrocoeniina</taxon>
        <taxon>Pocilloporidae</taxon>
        <taxon>Stylophora</taxon>
    </lineage>
</organism>
<dbReference type="EMBL" id="LSMT01000054">
    <property type="protein sequence ID" value="PFX30179.1"/>
    <property type="molecule type" value="Genomic_DNA"/>
</dbReference>
<protein>
    <submittedName>
        <fullName evidence="4">Lactadherin</fullName>
    </submittedName>
</protein>
<reference evidence="5" key="1">
    <citation type="journal article" date="2017" name="bioRxiv">
        <title>Comparative analysis of the genomes of Stylophora pistillata and Acropora digitifera provides evidence for extensive differences between species of corals.</title>
        <authorList>
            <person name="Voolstra C.R."/>
            <person name="Li Y."/>
            <person name="Liew Y.J."/>
            <person name="Baumgarten S."/>
            <person name="Zoccola D."/>
            <person name="Flot J.-F."/>
            <person name="Tambutte S."/>
            <person name="Allemand D."/>
            <person name="Aranda M."/>
        </authorList>
    </citation>
    <scope>NUCLEOTIDE SEQUENCE [LARGE SCALE GENOMIC DNA]</scope>
</reference>
<dbReference type="PROSITE" id="PS50022">
    <property type="entry name" value="FA58C_3"/>
    <property type="match status" value="3"/>
</dbReference>
<proteinExistence type="predicted"/>
<name>A0A2B4SM39_STYPI</name>
<comment type="caution">
    <text evidence="4">The sequence shown here is derived from an EMBL/GenBank/DDBJ whole genome shotgun (WGS) entry which is preliminary data.</text>
</comment>
<gene>
    <name evidence="4" type="primary">MFGE8</name>
    <name evidence="4" type="ORF">AWC38_SpisGene5034</name>
</gene>
<dbReference type="Gene3D" id="2.60.120.260">
    <property type="entry name" value="Galactose-binding domain-like"/>
    <property type="match status" value="3"/>
</dbReference>
<dbReference type="InterPro" id="IPR000421">
    <property type="entry name" value="FA58C"/>
</dbReference>